<organism evidence="1 2">
    <name type="scientific">[Ruminococcus] torques</name>
    <dbReference type="NCBI Taxonomy" id="33039"/>
    <lineage>
        <taxon>Bacteria</taxon>
        <taxon>Bacillati</taxon>
        <taxon>Bacillota</taxon>
        <taxon>Clostridia</taxon>
        <taxon>Lachnospirales</taxon>
        <taxon>Lachnospiraceae</taxon>
        <taxon>Mediterraneibacter</taxon>
    </lineage>
</organism>
<dbReference type="EMBL" id="CZBX01000007">
    <property type="protein sequence ID" value="CUQ88060.1"/>
    <property type="molecule type" value="Genomic_DNA"/>
</dbReference>
<reference evidence="1 2" key="1">
    <citation type="submission" date="2015-09" db="EMBL/GenBank/DDBJ databases">
        <authorList>
            <consortium name="Pathogen Informatics"/>
        </authorList>
    </citation>
    <scope>NUCLEOTIDE SEQUENCE [LARGE SCALE GENOMIC DNA]</scope>
    <source>
        <strain evidence="1 2">2789STDY5834889</strain>
    </source>
</reference>
<dbReference type="PROSITE" id="PS51257">
    <property type="entry name" value="PROKAR_LIPOPROTEIN"/>
    <property type="match status" value="1"/>
</dbReference>
<name>A0A174VPH0_9FIRM</name>
<proteinExistence type="predicted"/>
<evidence type="ECO:0008006" key="3">
    <source>
        <dbReference type="Google" id="ProtNLM"/>
    </source>
</evidence>
<dbReference type="OrthoDB" id="1912898at2"/>
<protein>
    <recommendedName>
        <fullName evidence="3">Bypass of forespore C C-terminal domain-containing protein</fullName>
    </recommendedName>
</protein>
<accession>A0A174VPH0</accession>
<dbReference type="Proteomes" id="UP000078383">
    <property type="component" value="Unassembled WGS sequence"/>
</dbReference>
<dbReference type="AlphaFoldDB" id="A0A174VPH0"/>
<evidence type="ECO:0000313" key="1">
    <source>
        <dbReference type="EMBL" id="CUQ88060.1"/>
    </source>
</evidence>
<evidence type="ECO:0000313" key="2">
    <source>
        <dbReference type="Proteomes" id="UP000078383"/>
    </source>
</evidence>
<dbReference type="RefSeq" id="WP_020437025.1">
    <property type="nucleotide sequence ID" value="NZ_CZBX01000007.1"/>
</dbReference>
<gene>
    <name evidence="1" type="ORF">ERS852502_01694</name>
</gene>
<sequence>MKKYMIGFFSVLFLITGCLIAGYQVSYNNLLEKEKAIELTKNEKNDSIQTRRSSAKGESVSDDAYYLKELHGYVAVYLQDGTTLYETTSLSVNNLPDEVQQDLKNGIYLTSAEELYGFLENYSS</sequence>